<dbReference type="PANTHER" id="PTHR47510">
    <property type="entry name" value="REVERSE TRANSCRIPTASE DOMAIN-CONTAINING PROTEIN"/>
    <property type="match status" value="1"/>
</dbReference>
<sequence>MCIEHSGSETQSEKGFNPHAGLTLNSVDCCTQENPLTISSDPPVGQHLLFSHAADYFPKPWMNSEVCLLLKVRDAAFKSNDAEDYSRAKTNLKRGIRKDKHAHKLHIEEHFHNNSDPRCMWKGIQTITDHKPSIQSLPTSTAFLPDELNHFFARFDKGVIHHNRNADSSTVVHPMSLSTSEVHSALSRLVSALLMGSDHPYTLPKRQLIENIMYGHRTACWEA</sequence>
<evidence type="ECO:0000313" key="2">
    <source>
        <dbReference type="Proteomes" id="UP001274896"/>
    </source>
</evidence>
<dbReference type="PANTHER" id="PTHR47510:SF3">
    <property type="entry name" value="ENDO_EXONUCLEASE_PHOSPHATASE DOMAIN-CONTAINING PROTEIN"/>
    <property type="match status" value="1"/>
</dbReference>
<keyword evidence="2" id="KW-1185">Reference proteome</keyword>
<evidence type="ECO:0000313" key="1">
    <source>
        <dbReference type="EMBL" id="KAK3553745.1"/>
    </source>
</evidence>
<dbReference type="EMBL" id="JAUCMX010000002">
    <property type="protein sequence ID" value="KAK3553745.1"/>
    <property type="molecule type" value="Genomic_DNA"/>
</dbReference>
<protein>
    <submittedName>
        <fullName evidence="1">Uncharacterized protein</fullName>
    </submittedName>
</protein>
<name>A0AAE0VEC5_9TELE</name>
<organism evidence="1 2">
    <name type="scientific">Hemibagrus guttatus</name>
    <dbReference type="NCBI Taxonomy" id="175788"/>
    <lineage>
        <taxon>Eukaryota</taxon>
        <taxon>Metazoa</taxon>
        <taxon>Chordata</taxon>
        <taxon>Craniata</taxon>
        <taxon>Vertebrata</taxon>
        <taxon>Euteleostomi</taxon>
        <taxon>Actinopterygii</taxon>
        <taxon>Neopterygii</taxon>
        <taxon>Teleostei</taxon>
        <taxon>Ostariophysi</taxon>
        <taxon>Siluriformes</taxon>
        <taxon>Bagridae</taxon>
        <taxon>Hemibagrus</taxon>
    </lineage>
</organism>
<gene>
    <name evidence="1" type="ORF">QTP70_007606</name>
</gene>
<reference evidence="1" key="1">
    <citation type="submission" date="2023-06" db="EMBL/GenBank/DDBJ databases">
        <title>Male Hemibagrus guttatus genome.</title>
        <authorList>
            <person name="Bian C."/>
        </authorList>
    </citation>
    <scope>NUCLEOTIDE SEQUENCE</scope>
    <source>
        <strain evidence="1">Male_cb2023</strain>
        <tissue evidence="1">Muscle</tissue>
    </source>
</reference>
<proteinExistence type="predicted"/>
<accession>A0AAE0VEC5</accession>
<comment type="caution">
    <text evidence="1">The sequence shown here is derived from an EMBL/GenBank/DDBJ whole genome shotgun (WGS) entry which is preliminary data.</text>
</comment>
<dbReference type="AlphaFoldDB" id="A0AAE0VEC5"/>
<dbReference type="Proteomes" id="UP001274896">
    <property type="component" value="Unassembled WGS sequence"/>
</dbReference>